<organism evidence="1 2">
    <name type="scientific">Evansella vedderi</name>
    <dbReference type="NCBI Taxonomy" id="38282"/>
    <lineage>
        <taxon>Bacteria</taxon>
        <taxon>Bacillati</taxon>
        <taxon>Bacillota</taxon>
        <taxon>Bacilli</taxon>
        <taxon>Bacillales</taxon>
        <taxon>Bacillaceae</taxon>
        <taxon>Evansella</taxon>
    </lineage>
</organism>
<dbReference type="Proteomes" id="UP001230005">
    <property type="component" value="Unassembled WGS sequence"/>
</dbReference>
<dbReference type="EMBL" id="JAUSUG010000003">
    <property type="protein sequence ID" value="MDQ0253522.1"/>
    <property type="molecule type" value="Genomic_DNA"/>
</dbReference>
<accession>A0ABT9ZQK6</accession>
<gene>
    <name evidence="1" type="ORF">J2S74_000894</name>
</gene>
<comment type="caution">
    <text evidence="1">The sequence shown here is derived from an EMBL/GenBank/DDBJ whole genome shotgun (WGS) entry which is preliminary data.</text>
</comment>
<protein>
    <submittedName>
        <fullName evidence="1">Transposase</fullName>
    </submittedName>
</protein>
<reference evidence="1 2" key="1">
    <citation type="submission" date="2023-07" db="EMBL/GenBank/DDBJ databases">
        <title>Genomic Encyclopedia of Type Strains, Phase IV (KMG-IV): sequencing the most valuable type-strain genomes for metagenomic binning, comparative biology and taxonomic classification.</title>
        <authorList>
            <person name="Goeker M."/>
        </authorList>
    </citation>
    <scope>NUCLEOTIDE SEQUENCE [LARGE SCALE GENOMIC DNA]</scope>
    <source>
        <strain evidence="1 2">DSM 9768</strain>
    </source>
</reference>
<proteinExistence type="predicted"/>
<evidence type="ECO:0000313" key="1">
    <source>
        <dbReference type="EMBL" id="MDQ0253522.1"/>
    </source>
</evidence>
<feature type="non-terminal residue" evidence="1">
    <location>
        <position position="81"/>
    </location>
</feature>
<keyword evidence="2" id="KW-1185">Reference proteome</keyword>
<name>A0ABT9ZQK6_9BACI</name>
<sequence length="81" mass="9327">MSIVRQESLFSMQILFDLEPTQRYDEIFSAIDINPILSIVAKKSQLGRPVELNYPAMVQALVVRLVERIPEIQLLVERLNS</sequence>
<evidence type="ECO:0000313" key="2">
    <source>
        <dbReference type="Proteomes" id="UP001230005"/>
    </source>
</evidence>